<keyword evidence="7" id="KW-1185">Reference proteome</keyword>
<evidence type="ECO:0000256" key="4">
    <source>
        <dbReference type="ARBA" id="ARBA00023002"/>
    </source>
</evidence>
<accession>A0AAN6YWB3</accession>
<evidence type="ECO:0000259" key="5">
    <source>
        <dbReference type="Pfam" id="PF13460"/>
    </source>
</evidence>
<dbReference type="GO" id="GO:0016491">
    <property type="term" value="F:oxidoreductase activity"/>
    <property type="evidence" value="ECO:0007669"/>
    <property type="project" value="UniProtKB-KW"/>
</dbReference>
<dbReference type="Gene3D" id="3.90.25.10">
    <property type="entry name" value="UDP-galactose 4-epimerase, domain 1"/>
    <property type="match status" value="1"/>
</dbReference>
<evidence type="ECO:0000313" key="7">
    <source>
        <dbReference type="Proteomes" id="UP001302812"/>
    </source>
</evidence>
<keyword evidence="3" id="KW-0017">Alkaloid metabolism</keyword>
<keyword evidence="4" id="KW-0560">Oxidoreductase</keyword>
<comment type="similarity">
    <text evidence="2">Belongs to the fgaFS/easG family.</text>
</comment>
<dbReference type="InterPro" id="IPR016040">
    <property type="entry name" value="NAD(P)-bd_dom"/>
</dbReference>
<feature type="domain" description="NAD(P)-binding" evidence="5">
    <location>
        <begin position="9"/>
        <end position="187"/>
    </location>
</feature>
<dbReference type="InterPro" id="IPR036291">
    <property type="entry name" value="NAD(P)-bd_dom_sf"/>
</dbReference>
<comment type="pathway">
    <text evidence="1">Alkaloid biosynthesis; ergot alkaloid biosynthesis.</text>
</comment>
<dbReference type="Gene3D" id="3.40.50.720">
    <property type="entry name" value="NAD(P)-binding Rossmann-like Domain"/>
    <property type="match status" value="1"/>
</dbReference>
<dbReference type="SUPFAM" id="SSF51735">
    <property type="entry name" value="NAD(P)-binding Rossmann-fold domains"/>
    <property type="match status" value="1"/>
</dbReference>
<organism evidence="6 7">
    <name type="scientific">Canariomyces notabilis</name>
    <dbReference type="NCBI Taxonomy" id="2074819"/>
    <lineage>
        <taxon>Eukaryota</taxon>
        <taxon>Fungi</taxon>
        <taxon>Dikarya</taxon>
        <taxon>Ascomycota</taxon>
        <taxon>Pezizomycotina</taxon>
        <taxon>Sordariomycetes</taxon>
        <taxon>Sordariomycetidae</taxon>
        <taxon>Sordariales</taxon>
        <taxon>Chaetomiaceae</taxon>
        <taxon>Canariomyces</taxon>
    </lineage>
</organism>
<gene>
    <name evidence="6" type="ORF">N656DRAFT_774739</name>
</gene>
<dbReference type="GeneID" id="89938456"/>
<comment type="caution">
    <text evidence="6">The sequence shown here is derived from an EMBL/GenBank/DDBJ whole genome shotgun (WGS) entry which is preliminary data.</text>
</comment>
<evidence type="ECO:0000256" key="2">
    <source>
        <dbReference type="ARBA" id="ARBA00005372"/>
    </source>
</evidence>
<dbReference type="InterPro" id="IPR019901">
    <property type="entry name" value="Ergot_alkaloid_biosynthesis"/>
</dbReference>
<dbReference type="Proteomes" id="UP001302812">
    <property type="component" value="Unassembled WGS sequence"/>
</dbReference>
<dbReference type="PANTHER" id="PTHR43162:SF1">
    <property type="entry name" value="PRESTALK A DIFFERENTIATION PROTEIN A"/>
    <property type="match status" value="1"/>
</dbReference>
<dbReference type="NCBIfam" id="TIGR03649">
    <property type="entry name" value="ergot_EASG"/>
    <property type="match status" value="1"/>
</dbReference>
<evidence type="ECO:0000256" key="1">
    <source>
        <dbReference type="ARBA" id="ARBA00005107"/>
    </source>
</evidence>
<evidence type="ECO:0000256" key="3">
    <source>
        <dbReference type="ARBA" id="ARBA00022589"/>
    </source>
</evidence>
<dbReference type="InterPro" id="IPR051604">
    <property type="entry name" value="Ergot_Alk_Oxidoreductase"/>
</dbReference>
<dbReference type="AlphaFoldDB" id="A0AAN6YWB3"/>
<name>A0AAN6YWB3_9PEZI</name>
<dbReference type="Pfam" id="PF13460">
    <property type="entry name" value="NAD_binding_10"/>
    <property type="match status" value="1"/>
</dbReference>
<proteinExistence type="inferred from homology"/>
<reference evidence="6" key="2">
    <citation type="submission" date="2023-05" db="EMBL/GenBank/DDBJ databases">
        <authorList>
            <consortium name="Lawrence Berkeley National Laboratory"/>
            <person name="Steindorff A."/>
            <person name="Hensen N."/>
            <person name="Bonometti L."/>
            <person name="Westerberg I."/>
            <person name="Brannstrom I.O."/>
            <person name="Guillou S."/>
            <person name="Cros-Aarteil S."/>
            <person name="Calhoun S."/>
            <person name="Haridas S."/>
            <person name="Kuo A."/>
            <person name="Mondo S."/>
            <person name="Pangilinan J."/>
            <person name="Riley R."/>
            <person name="Labutti K."/>
            <person name="Andreopoulos B."/>
            <person name="Lipzen A."/>
            <person name="Chen C."/>
            <person name="Yanf M."/>
            <person name="Daum C."/>
            <person name="Ng V."/>
            <person name="Clum A."/>
            <person name="Ohm R."/>
            <person name="Martin F."/>
            <person name="Silar P."/>
            <person name="Natvig D."/>
            <person name="Lalanne C."/>
            <person name="Gautier V."/>
            <person name="Ament-Velasquez S.L."/>
            <person name="Kruys A."/>
            <person name="Hutchinson M.I."/>
            <person name="Powell A.J."/>
            <person name="Barry K."/>
            <person name="Miller A.N."/>
            <person name="Grigoriev I.V."/>
            <person name="Debuchy R."/>
            <person name="Gladieux P."/>
            <person name="Thoren M.H."/>
            <person name="Johannesson H."/>
        </authorList>
    </citation>
    <scope>NUCLEOTIDE SEQUENCE</scope>
    <source>
        <strain evidence="6">CBS 508.74</strain>
    </source>
</reference>
<protein>
    <submittedName>
        <fullName evidence="6">NAD(P)-binding protein</fullName>
    </submittedName>
</protein>
<evidence type="ECO:0000313" key="6">
    <source>
        <dbReference type="EMBL" id="KAK4116465.1"/>
    </source>
</evidence>
<dbReference type="GO" id="GO:0009820">
    <property type="term" value="P:alkaloid metabolic process"/>
    <property type="evidence" value="ECO:0007669"/>
    <property type="project" value="UniProtKB-KW"/>
</dbReference>
<dbReference type="PANTHER" id="PTHR43162">
    <property type="match status" value="1"/>
</dbReference>
<sequence>MTPSILILGGTGKVGSRLARQLSASQQPILVASRRGTGNGHGVPVAFDWHNRETWEKPFATAASPIGAVYLIAPPSLDADKIMNEFIDFARERGVRRFVLQSASSIEPGGPAMGKVHSYLIELGQRGEVDWAVLRPTWFQENFADQPNHYRSIKEEGKVYSATGDGKIPWVSSDDIAAVAARALTSPEPPNTEYLVLGPELLSYGEIADILTDVLGKKIVHVDLSAEGLEERHQSFGMAAEYAKMMSAMDTAIKFGAENRTNDVVLAVTGDRPKTFREFAESAKETWL</sequence>
<reference evidence="6" key="1">
    <citation type="journal article" date="2023" name="Mol. Phylogenet. Evol.">
        <title>Genome-scale phylogeny and comparative genomics of the fungal order Sordariales.</title>
        <authorList>
            <person name="Hensen N."/>
            <person name="Bonometti L."/>
            <person name="Westerberg I."/>
            <person name="Brannstrom I.O."/>
            <person name="Guillou S."/>
            <person name="Cros-Aarteil S."/>
            <person name="Calhoun S."/>
            <person name="Haridas S."/>
            <person name="Kuo A."/>
            <person name="Mondo S."/>
            <person name="Pangilinan J."/>
            <person name="Riley R."/>
            <person name="LaButti K."/>
            <person name="Andreopoulos B."/>
            <person name="Lipzen A."/>
            <person name="Chen C."/>
            <person name="Yan M."/>
            <person name="Daum C."/>
            <person name="Ng V."/>
            <person name="Clum A."/>
            <person name="Steindorff A."/>
            <person name="Ohm R.A."/>
            <person name="Martin F."/>
            <person name="Silar P."/>
            <person name="Natvig D.O."/>
            <person name="Lalanne C."/>
            <person name="Gautier V."/>
            <person name="Ament-Velasquez S.L."/>
            <person name="Kruys A."/>
            <person name="Hutchinson M.I."/>
            <person name="Powell A.J."/>
            <person name="Barry K."/>
            <person name="Miller A.N."/>
            <person name="Grigoriev I.V."/>
            <person name="Debuchy R."/>
            <person name="Gladieux P."/>
            <person name="Hiltunen Thoren M."/>
            <person name="Johannesson H."/>
        </authorList>
    </citation>
    <scope>NUCLEOTIDE SEQUENCE</scope>
    <source>
        <strain evidence="6">CBS 508.74</strain>
    </source>
</reference>
<dbReference type="EMBL" id="MU853333">
    <property type="protein sequence ID" value="KAK4116465.1"/>
    <property type="molecule type" value="Genomic_DNA"/>
</dbReference>
<dbReference type="RefSeq" id="XP_064674035.1">
    <property type="nucleotide sequence ID" value="XM_064814331.1"/>
</dbReference>